<feature type="transmembrane region" description="Helical" evidence="5">
    <location>
        <begin position="419"/>
        <end position="438"/>
    </location>
</feature>
<dbReference type="VEuPathDB" id="FungiDB:SDRG_14965"/>
<evidence type="ECO:0000256" key="1">
    <source>
        <dbReference type="ARBA" id="ARBA00004141"/>
    </source>
</evidence>
<feature type="domain" description="Amino acid transporter transmembrane" evidence="6">
    <location>
        <begin position="14"/>
        <end position="439"/>
    </location>
</feature>
<feature type="transmembrane region" description="Helical" evidence="5">
    <location>
        <begin position="385"/>
        <end position="407"/>
    </location>
</feature>
<feature type="transmembrane region" description="Helical" evidence="5">
    <location>
        <begin position="12"/>
        <end position="31"/>
    </location>
</feature>
<dbReference type="GeneID" id="19955692"/>
<evidence type="ECO:0000259" key="6">
    <source>
        <dbReference type="Pfam" id="PF01490"/>
    </source>
</evidence>
<dbReference type="InParanoid" id="T0Q1J3"/>
<evidence type="ECO:0000256" key="3">
    <source>
        <dbReference type="ARBA" id="ARBA00022989"/>
    </source>
</evidence>
<feature type="transmembrane region" description="Helical" evidence="5">
    <location>
        <begin position="149"/>
        <end position="167"/>
    </location>
</feature>
<evidence type="ECO:0000256" key="4">
    <source>
        <dbReference type="ARBA" id="ARBA00023136"/>
    </source>
</evidence>
<evidence type="ECO:0000313" key="8">
    <source>
        <dbReference type="Proteomes" id="UP000030762"/>
    </source>
</evidence>
<dbReference type="Proteomes" id="UP000030762">
    <property type="component" value="Unassembled WGS sequence"/>
</dbReference>
<dbReference type="AlphaFoldDB" id="T0Q1J3"/>
<keyword evidence="8" id="KW-1185">Reference proteome</keyword>
<dbReference type="InterPro" id="IPR013057">
    <property type="entry name" value="AA_transpt_TM"/>
</dbReference>
<evidence type="ECO:0000256" key="2">
    <source>
        <dbReference type="ARBA" id="ARBA00022692"/>
    </source>
</evidence>
<dbReference type="RefSeq" id="XP_008619349.1">
    <property type="nucleotide sequence ID" value="XM_008621127.1"/>
</dbReference>
<dbReference type="EMBL" id="JH767212">
    <property type="protein sequence ID" value="EQC27250.1"/>
    <property type="molecule type" value="Genomic_DNA"/>
</dbReference>
<feature type="transmembrane region" description="Helical" evidence="5">
    <location>
        <begin position="87"/>
        <end position="112"/>
    </location>
</feature>
<dbReference type="Pfam" id="PF01490">
    <property type="entry name" value="Aa_trans"/>
    <property type="match status" value="1"/>
</dbReference>
<keyword evidence="3 5" id="KW-1133">Transmembrane helix</keyword>
<feature type="transmembrane region" description="Helical" evidence="5">
    <location>
        <begin position="37"/>
        <end position="66"/>
    </location>
</feature>
<reference evidence="7 8" key="1">
    <citation type="submission" date="2012-04" db="EMBL/GenBank/DDBJ databases">
        <title>The Genome Sequence of Saprolegnia declina VS20.</title>
        <authorList>
            <consortium name="The Broad Institute Genome Sequencing Platform"/>
            <person name="Russ C."/>
            <person name="Nusbaum C."/>
            <person name="Tyler B."/>
            <person name="van West P."/>
            <person name="Dieguez-Uribeondo J."/>
            <person name="de Bruijn I."/>
            <person name="Tripathy S."/>
            <person name="Jiang R."/>
            <person name="Young S.K."/>
            <person name="Zeng Q."/>
            <person name="Gargeya S."/>
            <person name="Fitzgerald M."/>
            <person name="Haas B."/>
            <person name="Abouelleil A."/>
            <person name="Alvarado L."/>
            <person name="Arachchi H.M."/>
            <person name="Berlin A."/>
            <person name="Chapman S.B."/>
            <person name="Goldberg J."/>
            <person name="Griggs A."/>
            <person name="Gujja S."/>
            <person name="Hansen M."/>
            <person name="Howarth C."/>
            <person name="Imamovic A."/>
            <person name="Larimer J."/>
            <person name="McCowen C."/>
            <person name="Montmayeur A."/>
            <person name="Murphy C."/>
            <person name="Neiman D."/>
            <person name="Pearson M."/>
            <person name="Priest M."/>
            <person name="Roberts A."/>
            <person name="Saif S."/>
            <person name="Shea T."/>
            <person name="Sisk P."/>
            <person name="Sykes S."/>
            <person name="Wortman J."/>
            <person name="Nusbaum C."/>
            <person name="Birren B."/>
        </authorList>
    </citation>
    <scope>NUCLEOTIDE SEQUENCE [LARGE SCALE GENOMIC DNA]</scope>
    <source>
        <strain evidence="7 8">VS20</strain>
    </source>
</reference>
<protein>
    <recommendedName>
        <fullName evidence="6">Amino acid transporter transmembrane domain-containing protein</fullName>
    </recommendedName>
</protein>
<evidence type="ECO:0000256" key="5">
    <source>
        <dbReference type="SAM" id="Phobius"/>
    </source>
</evidence>
<dbReference type="OMA" id="MIHAAKE"/>
<dbReference type="PANTHER" id="PTHR22950">
    <property type="entry name" value="AMINO ACID TRANSPORTER"/>
    <property type="match status" value="1"/>
</dbReference>
<feature type="transmembrane region" description="Helical" evidence="5">
    <location>
        <begin position="187"/>
        <end position="207"/>
    </location>
</feature>
<gene>
    <name evidence="7" type="ORF">SDRG_14965</name>
</gene>
<sequence>MGKPFLTWEDAKMCFSLFCVVYGIGTLGMPGNYARAGYAWATLALVFMATVNIYATVCMSKVMLVAPKTVKTFGDMGEWCMGTFGRWIAVISQMLVCVMVPIVFLVLGGTLLTVLFPESYADSTWIILMGISLLPVCLIPNLKEGAGVAAAGALGTILADGIALYLLVSNMHGPSAGLSTPSPELTFSGVTAVFGNLSLAYGAGVVIPSLQREHSDPTRMPRVITVTLVLVSVLFLVISITGVSTVGCQIPGNLLFAITGTKLGFEASRGGIILAFLFMQIHITVAFALILFPAMFIAERLVLGLHKNAFALAPADEAAKDAMYASLETPSADAKVEVEANHVEDKVVAAYAAPGAYLKACILRTVMVVVMVIIAIIWKDHFGDLLDFVGASSTSLSCMILPIIFYLKTFRTTLGVPEKAFAILCVLVTSALAIYVTYTTGKNLFAPAAGDSSIKFPYCPAEYQKMVYTNTTFYKH</sequence>
<feature type="transmembrane region" description="Helical" evidence="5">
    <location>
        <begin position="124"/>
        <end position="142"/>
    </location>
</feature>
<dbReference type="PANTHER" id="PTHR22950:SF349">
    <property type="entry name" value="AMINO ACID TRANSPORTER TRANSMEMBRANE DOMAIN-CONTAINING PROTEIN"/>
    <property type="match status" value="1"/>
</dbReference>
<feature type="transmembrane region" description="Helical" evidence="5">
    <location>
        <begin position="361"/>
        <end position="379"/>
    </location>
</feature>
<name>T0Q1J3_SAPDV</name>
<accession>T0Q1J3</accession>
<feature type="transmembrane region" description="Helical" evidence="5">
    <location>
        <begin position="228"/>
        <end position="252"/>
    </location>
</feature>
<keyword evidence="4 5" id="KW-0472">Membrane</keyword>
<dbReference type="GO" id="GO:0015179">
    <property type="term" value="F:L-amino acid transmembrane transporter activity"/>
    <property type="evidence" value="ECO:0007669"/>
    <property type="project" value="TreeGrafter"/>
</dbReference>
<proteinExistence type="predicted"/>
<dbReference type="GO" id="GO:0005774">
    <property type="term" value="C:vacuolar membrane"/>
    <property type="evidence" value="ECO:0007669"/>
    <property type="project" value="TreeGrafter"/>
</dbReference>
<keyword evidence="2 5" id="KW-0812">Transmembrane</keyword>
<comment type="subcellular location">
    <subcellularLocation>
        <location evidence="1">Membrane</location>
        <topology evidence="1">Multi-pass membrane protein</topology>
    </subcellularLocation>
</comment>
<dbReference type="STRING" id="1156394.T0Q1J3"/>
<evidence type="ECO:0000313" key="7">
    <source>
        <dbReference type="EMBL" id="EQC27250.1"/>
    </source>
</evidence>
<dbReference type="OrthoDB" id="40134at2759"/>
<feature type="transmembrane region" description="Helical" evidence="5">
    <location>
        <begin position="272"/>
        <end position="298"/>
    </location>
</feature>
<organism evidence="7 8">
    <name type="scientific">Saprolegnia diclina (strain VS20)</name>
    <dbReference type="NCBI Taxonomy" id="1156394"/>
    <lineage>
        <taxon>Eukaryota</taxon>
        <taxon>Sar</taxon>
        <taxon>Stramenopiles</taxon>
        <taxon>Oomycota</taxon>
        <taxon>Saprolegniomycetes</taxon>
        <taxon>Saprolegniales</taxon>
        <taxon>Saprolegniaceae</taxon>
        <taxon>Saprolegnia</taxon>
    </lineage>
</organism>
<dbReference type="eggNOG" id="KOG1303">
    <property type="taxonomic scope" value="Eukaryota"/>
</dbReference>